<organism evidence="6 7">
    <name type="scientific">Hibiscus sabdariffa</name>
    <name type="common">roselle</name>
    <dbReference type="NCBI Taxonomy" id="183260"/>
    <lineage>
        <taxon>Eukaryota</taxon>
        <taxon>Viridiplantae</taxon>
        <taxon>Streptophyta</taxon>
        <taxon>Embryophyta</taxon>
        <taxon>Tracheophyta</taxon>
        <taxon>Spermatophyta</taxon>
        <taxon>Magnoliopsida</taxon>
        <taxon>eudicotyledons</taxon>
        <taxon>Gunneridae</taxon>
        <taxon>Pentapetalae</taxon>
        <taxon>rosids</taxon>
        <taxon>malvids</taxon>
        <taxon>Malvales</taxon>
        <taxon>Malvaceae</taxon>
        <taxon>Malvoideae</taxon>
        <taxon>Hibiscus</taxon>
    </lineage>
</organism>
<evidence type="ECO:0008006" key="8">
    <source>
        <dbReference type="Google" id="ProtNLM"/>
    </source>
</evidence>
<feature type="region of interest" description="Disordered" evidence="5">
    <location>
        <begin position="541"/>
        <end position="568"/>
    </location>
</feature>
<dbReference type="PANTHER" id="PTHR19321">
    <property type="entry name" value="PROTEIN REGULATOR OF CYTOKINESIS 1 PRC1-RELATED"/>
    <property type="match status" value="1"/>
</dbReference>
<evidence type="ECO:0000256" key="2">
    <source>
        <dbReference type="ARBA" id="ARBA00006187"/>
    </source>
</evidence>
<evidence type="ECO:0000256" key="4">
    <source>
        <dbReference type="ARBA" id="ARBA00023212"/>
    </source>
</evidence>
<keyword evidence="3" id="KW-0493">Microtubule</keyword>
<dbReference type="Pfam" id="PF03999">
    <property type="entry name" value="MAP65_ASE1"/>
    <property type="match status" value="1"/>
</dbReference>
<dbReference type="PANTHER" id="PTHR19321:SF4">
    <property type="entry name" value="65-KDA MICROTUBULE-ASSOCIATED PROTEIN 5"/>
    <property type="match status" value="1"/>
</dbReference>
<dbReference type="Proteomes" id="UP001396334">
    <property type="component" value="Unassembled WGS sequence"/>
</dbReference>
<gene>
    <name evidence="6" type="ORF">V6N11_044743</name>
</gene>
<comment type="caution">
    <text evidence="6">The sequence shown here is derived from an EMBL/GenBank/DDBJ whole genome shotgun (WGS) entry which is preliminary data.</text>
</comment>
<evidence type="ECO:0000313" key="6">
    <source>
        <dbReference type="EMBL" id="KAK8991844.1"/>
    </source>
</evidence>
<evidence type="ECO:0000313" key="7">
    <source>
        <dbReference type="Proteomes" id="UP001396334"/>
    </source>
</evidence>
<keyword evidence="4" id="KW-0963">Cytoplasm</keyword>
<dbReference type="InterPro" id="IPR007145">
    <property type="entry name" value="MAP65_Ase1_PRC1"/>
</dbReference>
<evidence type="ECO:0000256" key="1">
    <source>
        <dbReference type="ARBA" id="ARBA00004245"/>
    </source>
</evidence>
<protein>
    <recommendedName>
        <fullName evidence="8">65-kDa microtubule-associated protein 5</fullName>
    </recommendedName>
</protein>
<comment type="similarity">
    <text evidence="2">Belongs to the MAP65/ASE1 family.</text>
</comment>
<reference evidence="6 7" key="1">
    <citation type="journal article" date="2024" name="G3 (Bethesda)">
        <title>Genome assembly of Hibiscus sabdariffa L. provides insights into metabolisms of medicinal natural products.</title>
        <authorList>
            <person name="Kim T."/>
        </authorList>
    </citation>
    <scope>NUCLEOTIDE SEQUENCE [LARGE SCALE GENOMIC DNA]</scope>
    <source>
        <strain evidence="6">TK-2024</strain>
        <tissue evidence="6">Old leaves</tissue>
    </source>
</reference>
<accession>A0ABR2PTW8</accession>
<evidence type="ECO:0000256" key="5">
    <source>
        <dbReference type="SAM" id="MobiDB-lite"/>
    </source>
</evidence>
<evidence type="ECO:0000256" key="3">
    <source>
        <dbReference type="ARBA" id="ARBA00022701"/>
    </source>
</evidence>
<name>A0ABR2PTW8_9ROSI</name>
<keyword evidence="7" id="KW-1185">Reference proteome</keyword>
<dbReference type="EMBL" id="JBBPBN010000051">
    <property type="protein sequence ID" value="KAK8991844.1"/>
    <property type="molecule type" value="Genomic_DNA"/>
</dbReference>
<comment type="subcellular location">
    <subcellularLocation>
        <location evidence="1">Cytoplasm</location>
        <location evidence="1">Cytoskeleton</location>
    </subcellularLocation>
</comment>
<proteinExistence type="inferred from homology"/>
<dbReference type="Gene3D" id="1.20.58.1520">
    <property type="match status" value="1"/>
</dbReference>
<keyword evidence="4" id="KW-0206">Cytoskeleton</keyword>
<sequence length="590" mass="66865">MTTLPPSLPPSHSQTTCASLLQELQVIWDEVGESDVERDKMLLELEQECLDIYRRKVETTRKSKADLHHTLAQFESEIAKLVTALGEHSFSFSRGKGTLKQQISYIRPVLEELRLKKKQRVKEFMETQSQIAQICAEIAGNGQSLLPSDPVVDERDLTVKKLGELKSHLQELQNEKIIRLQKVHSHISMIHELSVVMSFDFLKTLGDIHSSLIDAANGQSKSISNDTLAKLTGVVNSLQQEKQKRLQKLQCLGSTLIELWDLIDTPPDERKRFEHAASLISSSVDEVLRQGSLGLDIIEQVEVEVQSLNVLKASKMKELVFKRQTELEEIYRGVHIDVNSDVARQILINLIESVFQHAYADNVDLSNLLSSMDDQIAKAKQEASSRKDILDKVDKWKHASEEEKWLDDYEKDENRYSAGRGVHKNLKRAEKARSLVSKLPSLVESLTAKLKAWELEKGIPFLYDKASLLNMLEEYTLLRQAREDEKRRSRSRHPPILIHVSDVALSSQEQKRLQEQFAAEQEAIFGSRPKKPLGQTNAMVGTPTGRRVSTPVGKHPVSSLKERRETGRANNVIPLNFVALPKEDPMPRGN</sequence>